<accession>A0ABT4HYH6</accession>
<dbReference type="EMBL" id="JAPTNG010000009">
    <property type="protein sequence ID" value="MCZ0831834.1"/>
    <property type="molecule type" value="Genomic_DNA"/>
</dbReference>
<gene>
    <name evidence="1" type="ORF">O0535_13900</name>
</gene>
<name>A0ABT4HYH6_9BACL</name>
<organism evidence="1 2">
    <name type="scientific">Brevibacillus halotolerans</name>
    <dbReference type="NCBI Taxonomy" id="1507437"/>
    <lineage>
        <taxon>Bacteria</taxon>
        <taxon>Bacillati</taxon>
        <taxon>Bacillota</taxon>
        <taxon>Bacilli</taxon>
        <taxon>Bacillales</taxon>
        <taxon>Paenibacillaceae</taxon>
        <taxon>Brevibacillus</taxon>
    </lineage>
</organism>
<comment type="caution">
    <text evidence="1">The sequence shown here is derived from an EMBL/GenBank/DDBJ whole genome shotgun (WGS) entry which is preliminary data.</text>
</comment>
<dbReference type="RefSeq" id="WP_258417670.1">
    <property type="nucleotide sequence ID" value="NZ_JAPTNG010000009.1"/>
</dbReference>
<sequence>MSGNVTVGIQSYKIEQNFEEGKLILDLYFDNPEGDVQKYAKFIDDFETFLKEKGYAIPVVKPTESDIDEVLTKFNKSLEEQIGVYKHA</sequence>
<proteinExistence type="predicted"/>
<evidence type="ECO:0000313" key="1">
    <source>
        <dbReference type="EMBL" id="MCZ0831834.1"/>
    </source>
</evidence>
<reference evidence="1" key="1">
    <citation type="submission" date="2022-09" db="EMBL/GenBank/DDBJ databases">
        <title>Genome analysis and characterization of larvicidal activity of Brevibacillus strains.</title>
        <authorList>
            <person name="Patrusheva E.V."/>
            <person name="Izotova A.O."/>
            <person name="Toshchakov S.V."/>
            <person name="Sineoky S.P."/>
        </authorList>
    </citation>
    <scope>NUCLEOTIDE SEQUENCE</scope>
    <source>
        <strain evidence="1">VKPM_B-13244</strain>
    </source>
</reference>
<keyword evidence="2" id="KW-1185">Reference proteome</keyword>
<dbReference type="Proteomes" id="UP001067708">
    <property type="component" value="Unassembled WGS sequence"/>
</dbReference>
<evidence type="ECO:0000313" key="2">
    <source>
        <dbReference type="Proteomes" id="UP001067708"/>
    </source>
</evidence>
<protein>
    <submittedName>
        <fullName evidence="1">Uncharacterized protein</fullName>
    </submittedName>
</protein>